<feature type="transmembrane region" description="Helical" evidence="2">
    <location>
        <begin position="206"/>
        <end position="227"/>
    </location>
</feature>
<keyword evidence="2" id="KW-0472">Membrane</keyword>
<sequence length="232" mass="25738">MECRSTVAHRKKAIDSREESIELHDLGRRRQESNDNGGPMNGALIVIERDIEGGRRSIRVPLNGAQSEGENEDREEVEQTDRQTTKMPVIESDWKAQRLFLRPIPLDLANLNNSGFVRLPNGAEGPRAPERAVITLIPLPPPPPPPPPPCHPIPRLSAPARLIAMGRDFGKGPTILPWATFIIFTAVVADNYHYHSHGQDNRDFEATMLAAGVALLAFIAYILSNLYDCICK</sequence>
<name>A0A8H6HA74_9AGAR</name>
<organism evidence="3 4">
    <name type="scientific">Ephemerocybe angulata</name>
    <dbReference type="NCBI Taxonomy" id="980116"/>
    <lineage>
        <taxon>Eukaryota</taxon>
        <taxon>Fungi</taxon>
        <taxon>Dikarya</taxon>
        <taxon>Basidiomycota</taxon>
        <taxon>Agaricomycotina</taxon>
        <taxon>Agaricomycetes</taxon>
        <taxon>Agaricomycetidae</taxon>
        <taxon>Agaricales</taxon>
        <taxon>Agaricineae</taxon>
        <taxon>Psathyrellaceae</taxon>
        <taxon>Ephemerocybe</taxon>
    </lineage>
</organism>
<evidence type="ECO:0000256" key="2">
    <source>
        <dbReference type="SAM" id="Phobius"/>
    </source>
</evidence>
<feature type="compositionally biased region" description="Basic and acidic residues" evidence="1">
    <location>
        <begin position="13"/>
        <end position="33"/>
    </location>
</feature>
<evidence type="ECO:0000256" key="1">
    <source>
        <dbReference type="SAM" id="MobiDB-lite"/>
    </source>
</evidence>
<protein>
    <submittedName>
        <fullName evidence="3">Uncharacterized protein</fullName>
    </submittedName>
</protein>
<feature type="region of interest" description="Disordered" evidence="1">
    <location>
        <begin position="60"/>
        <end position="84"/>
    </location>
</feature>
<feature type="region of interest" description="Disordered" evidence="1">
    <location>
        <begin position="1"/>
        <end position="41"/>
    </location>
</feature>
<gene>
    <name evidence="3" type="ORF">DFP72DRAFT_860121</name>
</gene>
<dbReference type="AlphaFoldDB" id="A0A8H6HA74"/>
<feature type="transmembrane region" description="Helical" evidence="2">
    <location>
        <begin position="175"/>
        <end position="194"/>
    </location>
</feature>
<dbReference type="EMBL" id="JACGCI010000173">
    <property type="protein sequence ID" value="KAF6742750.1"/>
    <property type="molecule type" value="Genomic_DNA"/>
</dbReference>
<dbReference type="Proteomes" id="UP000521943">
    <property type="component" value="Unassembled WGS sequence"/>
</dbReference>
<comment type="caution">
    <text evidence="3">The sequence shown here is derived from an EMBL/GenBank/DDBJ whole genome shotgun (WGS) entry which is preliminary data.</text>
</comment>
<evidence type="ECO:0000313" key="3">
    <source>
        <dbReference type="EMBL" id="KAF6742750.1"/>
    </source>
</evidence>
<keyword evidence="2" id="KW-1133">Transmembrane helix</keyword>
<reference evidence="3 4" key="1">
    <citation type="submission" date="2020-07" db="EMBL/GenBank/DDBJ databases">
        <title>Comparative genomics of pyrophilous fungi reveals a link between fire events and developmental genes.</title>
        <authorList>
            <consortium name="DOE Joint Genome Institute"/>
            <person name="Steindorff A.S."/>
            <person name="Carver A."/>
            <person name="Calhoun S."/>
            <person name="Stillman K."/>
            <person name="Liu H."/>
            <person name="Lipzen A."/>
            <person name="Pangilinan J."/>
            <person name="Labutti K."/>
            <person name="Bruns T.D."/>
            <person name="Grigoriev I.V."/>
        </authorList>
    </citation>
    <scope>NUCLEOTIDE SEQUENCE [LARGE SCALE GENOMIC DNA]</scope>
    <source>
        <strain evidence="3 4">CBS 144469</strain>
    </source>
</reference>
<proteinExistence type="predicted"/>
<evidence type="ECO:0000313" key="4">
    <source>
        <dbReference type="Proteomes" id="UP000521943"/>
    </source>
</evidence>
<accession>A0A8H6HA74</accession>
<keyword evidence="2" id="KW-0812">Transmembrane</keyword>
<keyword evidence="4" id="KW-1185">Reference proteome</keyword>